<dbReference type="HOGENOM" id="CLU_107649_6_0_1"/>
<evidence type="ECO:0000256" key="6">
    <source>
        <dbReference type="SAM" id="Phobius"/>
    </source>
</evidence>
<dbReference type="GO" id="GO:0016020">
    <property type="term" value="C:membrane"/>
    <property type="evidence" value="ECO:0007669"/>
    <property type="project" value="UniProtKB-SubCell"/>
</dbReference>
<evidence type="ECO:0000313" key="7">
    <source>
        <dbReference type="EMBL" id="EOX95467.1"/>
    </source>
</evidence>
<dbReference type="AlphaFoldDB" id="A0A061DSU2"/>
<keyword evidence="4 6" id="KW-1133">Transmembrane helix</keyword>
<reference evidence="7 8" key="1">
    <citation type="journal article" date="2013" name="Genome Biol.">
        <title>The genome sequence of the most widely cultivated cacao type and its use to identify candidate genes regulating pod color.</title>
        <authorList>
            <person name="Motamayor J.C."/>
            <person name="Mockaitis K."/>
            <person name="Schmutz J."/>
            <person name="Haiminen N."/>
            <person name="Iii D.L."/>
            <person name="Cornejo O."/>
            <person name="Findley S.D."/>
            <person name="Zheng P."/>
            <person name="Utro F."/>
            <person name="Royaert S."/>
            <person name="Saski C."/>
            <person name="Jenkins J."/>
            <person name="Podicheti R."/>
            <person name="Zhao M."/>
            <person name="Scheffler B.E."/>
            <person name="Stack J.C."/>
            <person name="Feltus F.A."/>
            <person name="Mustiga G.M."/>
            <person name="Amores F."/>
            <person name="Phillips W."/>
            <person name="Marelli J.P."/>
            <person name="May G.D."/>
            <person name="Shapiro H."/>
            <person name="Ma J."/>
            <person name="Bustamante C.D."/>
            <person name="Schnell R.J."/>
            <person name="Main D."/>
            <person name="Gilbert D."/>
            <person name="Parida L."/>
            <person name="Kuhn D.N."/>
        </authorList>
    </citation>
    <scope>NUCLEOTIDE SEQUENCE [LARGE SCALE GENOMIC DNA]</scope>
    <source>
        <strain evidence="8">cv. Matina 1-6</strain>
    </source>
</reference>
<dbReference type="OMA" id="CICVRCD"/>
<protein>
    <submittedName>
        <fullName evidence="7">Uncharacterized protein</fullName>
    </submittedName>
</protein>
<keyword evidence="5 6" id="KW-0472">Membrane</keyword>
<keyword evidence="3 6" id="KW-0812">Transmembrane</keyword>
<proteinExistence type="inferred from homology"/>
<dbReference type="Proteomes" id="UP000026915">
    <property type="component" value="Chromosome 1"/>
</dbReference>
<evidence type="ECO:0000256" key="4">
    <source>
        <dbReference type="ARBA" id="ARBA00022989"/>
    </source>
</evidence>
<evidence type="ECO:0000256" key="2">
    <source>
        <dbReference type="ARBA" id="ARBA00009530"/>
    </source>
</evidence>
<comment type="similarity">
    <text evidence="2">Belongs to the UPF0057 (PMP3) family.</text>
</comment>
<dbReference type="PANTHER" id="PTHR21659">
    <property type="entry name" value="HYDROPHOBIC PROTEIN RCI2 LOW TEMPERATURE AND SALT RESPONSIVE PROTEIN LTI6 -RELATED"/>
    <property type="match status" value="1"/>
</dbReference>
<comment type="subcellular location">
    <subcellularLocation>
        <location evidence="1">Membrane</location>
    </subcellularLocation>
</comment>
<dbReference type="PANTHER" id="PTHR21659:SF120">
    <property type="entry name" value="HYDROPHOBIC PROTEIN LTI6B"/>
    <property type="match status" value="1"/>
</dbReference>
<name>A0A061DSU2_THECC</name>
<evidence type="ECO:0000256" key="1">
    <source>
        <dbReference type="ARBA" id="ARBA00004370"/>
    </source>
</evidence>
<dbReference type="EMBL" id="CM001879">
    <property type="protein sequence ID" value="EOX95467.1"/>
    <property type="molecule type" value="Genomic_DNA"/>
</dbReference>
<evidence type="ECO:0000256" key="3">
    <source>
        <dbReference type="ARBA" id="ARBA00022692"/>
    </source>
</evidence>
<gene>
    <name evidence="7" type="ORF">TCM_004954</name>
</gene>
<feature type="transmembrane region" description="Helical" evidence="6">
    <location>
        <begin position="39"/>
        <end position="61"/>
    </location>
</feature>
<keyword evidence="8" id="KW-1185">Reference proteome</keyword>
<evidence type="ECO:0000313" key="8">
    <source>
        <dbReference type="Proteomes" id="UP000026915"/>
    </source>
</evidence>
<dbReference type="InterPro" id="IPR000612">
    <property type="entry name" value="PMP3"/>
</dbReference>
<dbReference type="Pfam" id="PF01679">
    <property type="entry name" value="Pmp3"/>
    <property type="match status" value="1"/>
</dbReference>
<sequence>MSICLACDLVGDAGCLDLTLALIMPPLGVFRKRGTKSEFWLSICLTLALFLPGSIYAFNIVTSKENNGTK</sequence>
<dbReference type="Gramene" id="EOX95467">
    <property type="protein sequence ID" value="EOX95467"/>
    <property type="gene ID" value="TCM_004954"/>
</dbReference>
<evidence type="ECO:0000256" key="5">
    <source>
        <dbReference type="ARBA" id="ARBA00023136"/>
    </source>
</evidence>
<organism evidence="7 8">
    <name type="scientific">Theobroma cacao</name>
    <name type="common">Cacao</name>
    <name type="synonym">Cocoa</name>
    <dbReference type="NCBI Taxonomy" id="3641"/>
    <lineage>
        <taxon>Eukaryota</taxon>
        <taxon>Viridiplantae</taxon>
        <taxon>Streptophyta</taxon>
        <taxon>Embryophyta</taxon>
        <taxon>Tracheophyta</taxon>
        <taxon>Spermatophyta</taxon>
        <taxon>Magnoliopsida</taxon>
        <taxon>eudicotyledons</taxon>
        <taxon>Gunneridae</taxon>
        <taxon>Pentapetalae</taxon>
        <taxon>rosids</taxon>
        <taxon>malvids</taxon>
        <taxon>Malvales</taxon>
        <taxon>Malvaceae</taxon>
        <taxon>Byttnerioideae</taxon>
        <taxon>Theobroma</taxon>
    </lineage>
</organism>
<dbReference type="InParanoid" id="A0A061DSU2"/>
<accession>A0A061DSU2</accession>